<dbReference type="GO" id="GO:0004015">
    <property type="term" value="F:adenosylmethionine-8-amino-7-oxononanoate transaminase activity"/>
    <property type="evidence" value="ECO:0007669"/>
    <property type="project" value="TreeGrafter"/>
</dbReference>
<dbReference type="AlphaFoldDB" id="A0A2A5W7Q5"/>
<evidence type="ECO:0000256" key="1">
    <source>
        <dbReference type="ARBA" id="ARBA00001933"/>
    </source>
</evidence>
<dbReference type="InterPro" id="IPR015424">
    <property type="entry name" value="PyrdxlP-dep_Trfase"/>
</dbReference>
<sequence length="462" mass="50855">MNSKQQMDITELQKLDSQHHLHPFTDAKELNEQGTRIIVKADGVYIWDAQDNKLLDGMAGLWCVNAGYGRKDIAEAAYEQLQRLPYYNSFFQCTTPPAIELATLLAELAPAHINHVFFTGSGSESNDTVVRMVRRFWDLKGEPQKSVIISRKNAYHGSTMAGASLGGMRFMHEQGGLPLPGIVHIDQPYWFGEGGELDKQEFGLNVARQLEEKILQLGLDRVAAFIAEPIQGAGGVIIPPESYWPEIQRICDKYGILLIVDEVICGFGRTGKWFGSHYYNITPDFMSVAKGLTSGYLPMGGVMVSDRVADELISKGGELAHGYTYSGHPVAAAAALANVKILRDEGIVETVDTDTGPYLQQRWQELGEHSLVGESRGVGFLGALELVSDKLARARYPNSGKVGGLCRDISIKNGLVMRAVGDTMIISPPLVANREHIDELVDKAKLTLDQTLEHIPSIKFDE</sequence>
<dbReference type="GO" id="GO:0009448">
    <property type="term" value="P:gamma-aminobutyric acid metabolic process"/>
    <property type="evidence" value="ECO:0007669"/>
    <property type="project" value="TreeGrafter"/>
</dbReference>
<dbReference type="Pfam" id="PF00202">
    <property type="entry name" value="Aminotran_3"/>
    <property type="match status" value="1"/>
</dbReference>
<reference evidence="7 8" key="1">
    <citation type="submission" date="2017-08" db="EMBL/GenBank/DDBJ databases">
        <title>Fine stratification of microbial communities through a metagenomic profile of the photic zone.</title>
        <authorList>
            <person name="Haro-Moreno J.M."/>
            <person name="Lopez-Perez M."/>
            <person name="De La Torre J."/>
            <person name="Picazo A."/>
            <person name="Camacho A."/>
            <person name="Rodriguez-Valera F."/>
        </authorList>
    </citation>
    <scope>NUCLEOTIDE SEQUENCE [LARGE SCALE GENOMIC DNA]</scope>
    <source>
        <strain evidence="7">MED-G28</strain>
    </source>
</reference>
<dbReference type="Gene3D" id="3.40.640.10">
    <property type="entry name" value="Type I PLP-dependent aspartate aminotransferase-like (Major domain)"/>
    <property type="match status" value="1"/>
</dbReference>
<dbReference type="EMBL" id="NTJZ01000015">
    <property type="protein sequence ID" value="PDH32555.1"/>
    <property type="molecule type" value="Genomic_DNA"/>
</dbReference>
<dbReference type="GO" id="GO:0009102">
    <property type="term" value="P:biotin biosynthetic process"/>
    <property type="evidence" value="ECO:0007669"/>
    <property type="project" value="TreeGrafter"/>
</dbReference>
<comment type="caution">
    <text evidence="7">The sequence shown here is derived from an EMBL/GenBank/DDBJ whole genome shotgun (WGS) entry which is preliminary data.</text>
</comment>
<keyword evidence="5 6" id="KW-0663">Pyridoxal phosphate</keyword>
<accession>A0A2A5W7Q5</accession>
<dbReference type="InterPro" id="IPR005814">
    <property type="entry name" value="Aminotrans_3"/>
</dbReference>
<evidence type="ECO:0000256" key="4">
    <source>
        <dbReference type="ARBA" id="ARBA00022679"/>
    </source>
</evidence>
<dbReference type="PROSITE" id="PS00600">
    <property type="entry name" value="AA_TRANSFER_CLASS_3"/>
    <property type="match status" value="1"/>
</dbReference>
<keyword evidence="3 7" id="KW-0032">Aminotransferase</keyword>
<organism evidence="7 8">
    <name type="scientific">OM182 bacterium MED-G28</name>
    <dbReference type="NCBI Taxonomy" id="1986256"/>
    <lineage>
        <taxon>Bacteria</taxon>
        <taxon>Pseudomonadati</taxon>
        <taxon>Pseudomonadota</taxon>
        <taxon>Gammaproteobacteria</taxon>
        <taxon>OMG group</taxon>
        <taxon>OM182 clade</taxon>
    </lineage>
</organism>
<evidence type="ECO:0000256" key="5">
    <source>
        <dbReference type="ARBA" id="ARBA00022898"/>
    </source>
</evidence>
<dbReference type="NCBIfam" id="NF005682">
    <property type="entry name" value="PRK07480.1"/>
    <property type="match status" value="1"/>
</dbReference>
<name>A0A2A5W7Q5_9GAMM</name>
<dbReference type="PANTHER" id="PTHR42684:SF3">
    <property type="entry name" value="ADENOSYLMETHIONINE-8-AMINO-7-OXONONANOATE AMINOTRANSFERASE"/>
    <property type="match status" value="1"/>
</dbReference>
<dbReference type="FunFam" id="3.40.640.10:FF:000014">
    <property type="entry name" value="Adenosylmethionine-8-amino-7-oxononanoate aminotransferase, probable"/>
    <property type="match status" value="1"/>
</dbReference>
<dbReference type="InterPro" id="IPR049704">
    <property type="entry name" value="Aminotrans_3_PPA_site"/>
</dbReference>
<dbReference type="InterPro" id="IPR015421">
    <property type="entry name" value="PyrdxlP-dep_Trfase_major"/>
</dbReference>
<evidence type="ECO:0000313" key="7">
    <source>
        <dbReference type="EMBL" id="PDH32555.1"/>
    </source>
</evidence>
<evidence type="ECO:0000256" key="6">
    <source>
        <dbReference type="RuleBase" id="RU003560"/>
    </source>
</evidence>
<protein>
    <submittedName>
        <fullName evidence="7">Aspartate aminotransferase family protein</fullName>
    </submittedName>
</protein>
<dbReference type="SUPFAM" id="SSF53383">
    <property type="entry name" value="PLP-dependent transferases"/>
    <property type="match status" value="1"/>
</dbReference>
<dbReference type="PANTHER" id="PTHR42684">
    <property type="entry name" value="ADENOSYLMETHIONINE-8-AMINO-7-OXONONANOATE AMINOTRANSFERASE"/>
    <property type="match status" value="1"/>
</dbReference>
<dbReference type="Proteomes" id="UP000219329">
    <property type="component" value="Unassembled WGS sequence"/>
</dbReference>
<dbReference type="GO" id="GO:0030170">
    <property type="term" value="F:pyridoxal phosphate binding"/>
    <property type="evidence" value="ECO:0007669"/>
    <property type="project" value="InterPro"/>
</dbReference>
<evidence type="ECO:0000256" key="3">
    <source>
        <dbReference type="ARBA" id="ARBA00022576"/>
    </source>
</evidence>
<comment type="similarity">
    <text evidence="2 6">Belongs to the class-III pyridoxal-phosphate-dependent aminotransferase family.</text>
</comment>
<gene>
    <name evidence="7" type="ORF">CNF02_11595</name>
</gene>
<keyword evidence="4 7" id="KW-0808">Transferase</keyword>
<evidence type="ECO:0000313" key="8">
    <source>
        <dbReference type="Proteomes" id="UP000219329"/>
    </source>
</evidence>
<proteinExistence type="inferred from homology"/>
<dbReference type="PIRSF" id="PIRSF000521">
    <property type="entry name" value="Transaminase_4ab_Lys_Orn"/>
    <property type="match status" value="1"/>
</dbReference>
<comment type="cofactor">
    <cofactor evidence="1">
        <name>pyridoxal 5'-phosphate</name>
        <dbReference type="ChEBI" id="CHEBI:597326"/>
    </cofactor>
</comment>
<dbReference type="Gene3D" id="3.90.1150.10">
    <property type="entry name" value="Aspartate Aminotransferase, domain 1"/>
    <property type="match status" value="1"/>
</dbReference>
<evidence type="ECO:0000256" key="2">
    <source>
        <dbReference type="ARBA" id="ARBA00008954"/>
    </source>
</evidence>
<dbReference type="CDD" id="cd00610">
    <property type="entry name" value="OAT_like"/>
    <property type="match status" value="1"/>
</dbReference>
<dbReference type="InterPro" id="IPR015422">
    <property type="entry name" value="PyrdxlP-dep_Trfase_small"/>
</dbReference>